<protein>
    <submittedName>
        <fullName evidence="5">Mucin-19-like</fullName>
    </submittedName>
</protein>
<organism evidence="4 5">
    <name type="scientific">Panthera pardus</name>
    <name type="common">Leopard</name>
    <name type="synonym">Felis pardus</name>
    <dbReference type="NCBI Taxonomy" id="9691"/>
    <lineage>
        <taxon>Eukaryota</taxon>
        <taxon>Metazoa</taxon>
        <taxon>Chordata</taxon>
        <taxon>Craniata</taxon>
        <taxon>Vertebrata</taxon>
        <taxon>Euteleostomi</taxon>
        <taxon>Mammalia</taxon>
        <taxon>Eutheria</taxon>
        <taxon>Laurasiatheria</taxon>
        <taxon>Carnivora</taxon>
        <taxon>Feliformia</taxon>
        <taxon>Felidae</taxon>
        <taxon>Pantherinae</taxon>
        <taxon>Panthera</taxon>
    </lineage>
</organism>
<feature type="signal peptide" evidence="2">
    <location>
        <begin position="1"/>
        <end position="30"/>
    </location>
</feature>
<dbReference type="RefSeq" id="XP_053751318.1">
    <property type="nucleotide sequence ID" value="XM_053895343.1"/>
</dbReference>
<feature type="region of interest" description="Disordered" evidence="1">
    <location>
        <begin position="426"/>
        <end position="459"/>
    </location>
</feature>
<name>A0A9W2UY91_PANPR</name>
<reference evidence="5" key="1">
    <citation type="submission" date="2025-08" db="UniProtKB">
        <authorList>
            <consortium name="RefSeq"/>
        </authorList>
    </citation>
    <scope>IDENTIFICATION</scope>
    <source>
        <tissue evidence="5">Whole blood</tissue>
    </source>
</reference>
<feature type="compositionally biased region" description="Low complexity" evidence="1">
    <location>
        <begin position="325"/>
        <end position="334"/>
    </location>
</feature>
<dbReference type="PROSITE" id="PS51233">
    <property type="entry name" value="VWFD"/>
    <property type="match status" value="1"/>
</dbReference>
<feature type="compositionally biased region" description="Polar residues" evidence="1">
    <location>
        <begin position="391"/>
        <end position="400"/>
    </location>
</feature>
<evidence type="ECO:0000313" key="5">
    <source>
        <dbReference type="RefSeq" id="XP_053751318.1"/>
    </source>
</evidence>
<feature type="region of interest" description="Disordered" evidence="1">
    <location>
        <begin position="308"/>
        <end position="340"/>
    </location>
</feature>
<keyword evidence="4" id="KW-1185">Reference proteome</keyword>
<evidence type="ECO:0000256" key="1">
    <source>
        <dbReference type="SAM" id="MobiDB-lite"/>
    </source>
</evidence>
<feature type="chain" id="PRO_5040892245" evidence="2">
    <location>
        <begin position="31"/>
        <end position="566"/>
    </location>
</feature>
<accession>A0A9W2UY91</accession>
<evidence type="ECO:0000256" key="2">
    <source>
        <dbReference type="SAM" id="SignalP"/>
    </source>
</evidence>
<feature type="region of interest" description="Disordered" evidence="1">
    <location>
        <begin position="368"/>
        <end position="407"/>
    </location>
</feature>
<feature type="compositionally biased region" description="Low complexity" evidence="1">
    <location>
        <begin position="428"/>
        <end position="438"/>
    </location>
</feature>
<proteinExistence type="predicted"/>
<feature type="domain" description="VWFD" evidence="3">
    <location>
        <begin position="490"/>
        <end position="566"/>
    </location>
</feature>
<gene>
    <name evidence="5" type="primary">LOC128774992</name>
</gene>
<evidence type="ECO:0000259" key="3">
    <source>
        <dbReference type="PROSITE" id="PS51233"/>
    </source>
</evidence>
<feature type="compositionally biased region" description="Gly residues" evidence="1">
    <location>
        <begin position="439"/>
        <end position="455"/>
    </location>
</feature>
<dbReference type="Pfam" id="PF00094">
    <property type="entry name" value="VWD"/>
    <property type="match status" value="1"/>
</dbReference>
<keyword evidence="2" id="KW-0732">Signal</keyword>
<dbReference type="Proteomes" id="UP001165780">
    <property type="component" value="Unplaced"/>
</dbReference>
<dbReference type="AlphaFoldDB" id="A0A9W2UY91"/>
<sequence>MASVSSTGALFSPISNRVLILCLQLQSTTCFYTVCDQAVRLPGGTSLLLYQMRLCFPTPHFGMIGMRFCRTYGAYGTEDINEDLANVGVELKIRSSKLQPQRSKLSGGFLFSNLNFADPNRRKKSLVGSLLDLGFNARERAEDRWRKHRDTDSLVLKDTPADNTNTRHRDGFSSSVSGNLGFGLGTSDQKGLDIGRADWSEMSNRRSAGGESIGFGFDARSPVGTGSFGWELGKRKGDNAFGFGASGSSSFGGSGINSKIKIEGNQVGSSGGPISNDLGGISARIRDSLFDGISENLRYGFEKLGQKGFGSRGSDWSKSSRESDVSGSVEKSSSFDLKHGERKREAKFDFGDSGSNRFDDIGLSENVIKGDSNARNGDEYSGGISEDSGFNLGSSDQQGFGISGIGRNGESGSGIVGAGYLSPGSDVSGTGENTWSSGSGSGGGRKGAAGLGVGTSGPNEFGETGVSGTEKGSHIPEATPKYSETNTIIGEASTWGKGAYKAFNGRIFSFDSSCAYTFCRHCVESGEDFNIEIKRNNNSDIEKIIVKIDTNDVSIFGDIILVNEER</sequence>
<evidence type="ECO:0000313" key="4">
    <source>
        <dbReference type="Proteomes" id="UP001165780"/>
    </source>
</evidence>
<dbReference type="InterPro" id="IPR001846">
    <property type="entry name" value="VWF_type-D"/>
</dbReference>
<dbReference type="GeneID" id="128774992"/>